<evidence type="ECO:0000256" key="6">
    <source>
        <dbReference type="ARBA" id="ARBA00023071"/>
    </source>
</evidence>
<dbReference type="InterPro" id="IPR001680">
    <property type="entry name" value="WD40_rpt"/>
</dbReference>
<dbReference type="GO" id="GO:0003746">
    <property type="term" value="F:translation elongation factor activity"/>
    <property type="evidence" value="ECO:0007669"/>
    <property type="project" value="InterPro"/>
</dbReference>
<reference evidence="10" key="1">
    <citation type="journal article" date="2021" name="bioRxiv">
        <title>Whole Genome Assembly and Annotation of Northern Wild Rice, Zizania palustris L., Supports a Whole Genome Duplication in the Zizania Genus.</title>
        <authorList>
            <person name="Haas M."/>
            <person name="Kono T."/>
            <person name="Macchietto M."/>
            <person name="Millas R."/>
            <person name="McGilp L."/>
            <person name="Shao M."/>
            <person name="Duquette J."/>
            <person name="Hirsch C.N."/>
            <person name="Kimball J."/>
        </authorList>
    </citation>
    <scope>NUCLEOTIDE SEQUENCE</scope>
    <source>
        <tissue evidence="10">Fresh leaf tissue</tissue>
    </source>
</reference>
<dbReference type="AlphaFoldDB" id="A0A8J5WZL9"/>
<evidence type="ECO:0000256" key="5">
    <source>
        <dbReference type="ARBA" id="ARBA00022917"/>
    </source>
</evidence>
<keyword evidence="6" id="KW-0385">Hypusine</keyword>
<evidence type="ECO:0000259" key="9">
    <source>
        <dbReference type="SMART" id="SM01376"/>
    </source>
</evidence>
<evidence type="ECO:0000313" key="10">
    <source>
        <dbReference type="EMBL" id="KAG8098239.1"/>
    </source>
</evidence>
<comment type="similarity">
    <text evidence="1">Belongs to the eIF-5A family.</text>
</comment>
<dbReference type="EMBL" id="JAAALK010000079">
    <property type="protein sequence ID" value="KAG8098239.1"/>
    <property type="molecule type" value="Genomic_DNA"/>
</dbReference>
<dbReference type="Pfam" id="PF21485">
    <property type="entry name" value="IF5A-like_N"/>
    <property type="match status" value="1"/>
</dbReference>
<feature type="domain" description="Translation initiation factor 5A C-terminal" evidence="9">
    <location>
        <begin position="425"/>
        <end position="494"/>
    </location>
</feature>
<dbReference type="CDD" id="cd04468">
    <property type="entry name" value="S1_eIF5A"/>
    <property type="match status" value="1"/>
</dbReference>
<dbReference type="SMART" id="SM01376">
    <property type="entry name" value="eIF-5a"/>
    <property type="match status" value="1"/>
</dbReference>
<evidence type="ECO:0000256" key="1">
    <source>
        <dbReference type="ARBA" id="ARBA00006016"/>
    </source>
</evidence>
<dbReference type="GO" id="GO:0045905">
    <property type="term" value="P:positive regulation of translational termination"/>
    <property type="evidence" value="ECO:0007669"/>
    <property type="project" value="InterPro"/>
</dbReference>
<proteinExistence type="inferred from homology"/>
<dbReference type="FunFam" id="2.30.30.30:FF:000012">
    <property type="entry name" value="Eukaryotic translation initiation factor 5A"/>
    <property type="match status" value="1"/>
</dbReference>
<keyword evidence="3 7" id="KW-0853">WD repeat</keyword>
<sequence>MGRRREASGGPVAGAASRLRFAPSSDNLIVSSWDSGLRLYDADTSELRLEATAEEALLDCCFQDEAVALTAGSDGSIRRYDLHSGAQGIVGMHDEVISCIEFSQTTGQVVAATLDKKLMFWCTQTRNACPDSVITLDSDVASLSVCGMYILAAVEREIYMYDMRNLTGSVKAKYTPVEYHIRSLHSSPEWNGYAAGSVDGAVAVNYFDQGTDGDMGYVFRCHPKSRDGRSSLVPINSTTIHPCEKTFVTGDNEGWAIAWDAQSKKKLREFPIYPGSVASIAYNHNGQLFAVASNCTKGDKMVEEHQIFFEMSAGSPRRSASQPLANLPPPSSVGFGRREMSDSEDHHFESKADAGASKTFPQQAGTIRKNGFIVIKNRPCKVVEVSTSKTGKHGHAKCHFVGIDIFNGKKLEDIVPSSHNCDAPHVNRTDYQLIDISEDGFVSLLTESGGTKDDLKLPSEEPLLTQIKEGFAEGKDLIVTVMSAMGEEQICALKDIGPKN</sequence>
<dbReference type="PROSITE" id="PS50082">
    <property type="entry name" value="WD_REPEATS_2"/>
    <property type="match status" value="1"/>
</dbReference>
<protein>
    <recommendedName>
        <fullName evidence="9">Translation initiation factor 5A C-terminal domain-containing protein</fullName>
    </recommendedName>
</protein>
<dbReference type="PANTHER" id="PTHR10971">
    <property type="entry name" value="MRNA EXPORT FACTOR AND BUB3"/>
    <property type="match status" value="1"/>
</dbReference>
<dbReference type="Pfam" id="PF01287">
    <property type="entry name" value="eIF-5a"/>
    <property type="match status" value="1"/>
</dbReference>
<dbReference type="InterPro" id="IPR048670">
    <property type="entry name" value="IF5A-like_N"/>
</dbReference>
<feature type="repeat" description="WD" evidence="7">
    <location>
        <begin position="90"/>
        <end position="121"/>
    </location>
</feature>
<comment type="caution">
    <text evidence="10">The sequence shown here is derived from an EMBL/GenBank/DDBJ whole genome shotgun (WGS) entry which is preliminary data.</text>
</comment>
<evidence type="ECO:0000256" key="7">
    <source>
        <dbReference type="PROSITE-ProRule" id="PRU00221"/>
    </source>
</evidence>
<gene>
    <name evidence="10" type="ORF">GUJ93_ZPchr0013g36173</name>
</gene>
<dbReference type="FunFam" id="2.40.50.140:FF:000034">
    <property type="entry name" value="Eukaryotic translation initiation factor 5A"/>
    <property type="match status" value="1"/>
</dbReference>
<evidence type="ECO:0000256" key="4">
    <source>
        <dbReference type="ARBA" id="ARBA00022737"/>
    </source>
</evidence>
<dbReference type="InterPro" id="IPR020189">
    <property type="entry name" value="IF5A_C"/>
</dbReference>
<dbReference type="GO" id="GO:0003723">
    <property type="term" value="F:RNA binding"/>
    <property type="evidence" value="ECO:0007669"/>
    <property type="project" value="InterPro"/>
</dbReference>
<keyword evidence="4" id="KW-0677">Repeat</keyword>
<dbReference type="Proteomes" id="UP000729402">
    <property type="component" value="Unassembled WGS sequence"/>
</dbReference>
<dbReference type="GO" id="GO:0045901">
    <property type="term" value="P:positive regulation of translational elongation"/>
    <property type="evidence" value="ECO:0007669"/>
    <property type="project" value="InterPro"/>
</dbReference>
<keyword evidence="11" id="KW-1185">Reference proteome</keyword>
<dbReference type="InterPro" id="IPR019769">
    <property type="entry name" value="Trans_elong_IF5A_hypusine_site"/>
</dbReference>
<dbReference type="GO" id="GO:0043022">
    <property type="term" value="F:ribosome binding"/>
    <property type="evidence" value="ECO:0007669"/>
    <property type="project" value="InterPro"/>
</dbReference>
<dbReference type="PROSITE" id="PS00302">
    <property type="entry name" value="IF5A_HYPUSINE"/>
    <property type="match status" value="1"/>
</dbReference>
<evidence type="ECO:0000256" key="2">
    <source>
        <dbReference type="ARBA" id="ARBA00022540"/>
    </source>
</evidence>
<dbReference type="InterPro" id="IPR001884">
    <property type="entry name" value="IF5A-like"/>
</dbReference>
<evidence type="ECO:0000313" key="11">
    <source>
        <dbReference type="Proteomes" id="UP000729402"/>
    </source>
</evidence>
<keyword evidence="2" id="KW-0396">Initiation factor</keyword>
<dbReference type="SMART" id="SM00320">
    <property type="entry name" value="WD40"/>
    <property type="match status" value="6"/>
</dbReference>
<dbReference type="FunFam" id="2.130.10.10:FF:002185">
    <property type="entry name" value="Transducin family protein, putative, expressed"/>
    <property type="match status" value="1"/>
</dbReference>
<organism evidence="10 11">
    <name type="scientific">Zizania palustris</name>
    <name type="common">Northern wild rice</name>
    <dbReference type="NCBI Taxonomy" id="103762"/>
    <lineage>
        <taxon>Eukaryota</taxon>
        <taxon>Viridiplantae</taxon>
        <taxon>Streptophyta</taxon>
        <taxon>Embryophyta</taxon>
        <taxon>Tracheophyta</taxon>
        <taxon>Spermatophyta</taxon>
        <taxon>Magnoliopsida</taxon>
        <taxon>Liliopsida</taxon>
        <taxon>Poales</taxon>
        <taxon>Poaceae</taxon>
        <taxon>BOP clade</taxon>
        <taxon>Oryzoideae</taxon>
        <taxon>Oryzeae</taxon>
        <taxon>Zizaniinae</taxon>
        <taxon>Zizania</taxon>
    </lineage>
</organism>
<evidence type="ECO:0000256" key="3">
    <source>
        <dbReference type="ARBA" id="ARBA00022574"/>
    </source>
</evidence>
<feature type="compositionally biased region" description="Basic and acidic residues" evidence="8">
    <location>
        <begin position="336"/>
        <end position="352"/>
    </location>
</feature>
<accession>A0A8J5WZL9</accession>
<dbReference type="OrthoDB" id="10262475at2759"/>
<dbReference type="NCBIfam" id="TIGR00037">
    <property type="entry name" value="eIF_5A"/>
    <property type="match status" value="1"/>
</dbReference>
<evidence type="ECO:0000256" key="8">
    <source>
        <dbReference type="SAM" id="MobiDB-lite"/>
    </source>
</evidence>
<dbReference type="GO" id="GO:0003743">
    <property type="term" value="F:translation initiation factor activity"/>
    <property type="evidence" value="ECO:0007669"/>
    <property type="project" value="UniProtKB-KW"/>
</dbReference>
<feature type="region of interest" description="Disordered" evidence="8">
    <location>
        <begin position="315"/>
        <end position="361"/>
    </location>
</feature>
<name>A0A8J5WZL9_ZIZPA</name>
<reference evidence="10" key="2">
    <citation type="submission" date="2021-02" db="EMBL/GenBank/DDBJ databases">
        <authorList>
            <person name="Kimball J.A."/>
            <person name="Haas M.W."/>
            <person name="Macchietto M."/>
            <person name="Kono T."/>
            <person name="Duquette J."/>
            <person name="Shao M."/>
        </authorList>
    </citation>
    <scope>NUCLEOTIDE SEQUENCE</scope>
    <source>
        <tissue evidence="10">Fresh leaf tissue</tissue>
    </source>
</reference>
<keyword evidence="5" id="KW-0648">Protein biosynthesis</keyword>